<feature type="transmembrane region" description="Helical" evidence="19">
    <location>
        <begin position="484"/>
        <end position="506"/>
    </location>
</feature>
<dbReference type="Gene3D" id="1.20.1740.10">
    <property type="entry name" value="Amino acid/polyamine transporter I"/>
    <property type="match status" value="1"/>
</dbReference>
<evidence type="ECO:0000256" key="12">
    <source>
        <dbReference type="ARBA" id="ARBA00035892"/>
    </source>
</evidence>
<evidence type="ECO:0000256" key="10">
    <source>
        <dbReference type="ARBA" id="ARBA00023329"/>
    </source>
</evidence>
<dbReference type="GO" id="GO:0051939">
    <property type="term" value="P:gamma-aminobutyric acid import"/>
    <property type="evidence" value="ECO:0007669"/>
    <property type="project" value="UniProtKB-ARBA"/>
</dbReference>
<dbReference type="FunFam" id="1.20.1740.10:FF:000062">
    <property type="entry name" value="Vesicular inhibitory amino acid transporter"/>
    <property type="match status" value="1"/>
</dbReference>
<evidence type="ECO:0000256" key="14">
    <source>
        <dbReference type="ARBA" id="ARBA00036440"/>
    </source>
</evidence>
<proteinExistence type="inferred from homology"/>
<dbReference type="GO" id="GO:0030659">
    <property type="term" value="C:cytoplasmic vesicle membrane"/>
    <property type="evidence" value="ECO:0007669"/>
    <property type="project" value="UniProtKB-SubCell"/>
</dbReference>
<dbReference type="GO" id="GO:0015187">
    <property type="term" value="F:glycine transmembrane transporter activity"/>
    <property type="evidence" value="ECO:0007669"/>
    <property type="project" value="UniProtKB-ARBA"/>
</dbReference>
<keyword evidence="4 19" id="KW-0812">Transmembrane</keyword>
<comment type="catalytic activity">
    <reaction evidence="13">
        <text>glycine(out) + n H(+)(in) = glycine(in) + n H(+)(out)</text>
        <dbReference type="Rhea" id="RHEA:70983"/>
        <dbReference type="ChEBI" id="CHEBI:15378"/>
        <dbReference type="ChEBI" id="CHEBI:57305"/>
    </reaction>
</comment>
<feature type="transmembrane region" description="Helical" evidence="19">
    <location>
        <begin position="250"/>
        <end position="271"/>
    </location>
</feature>
<dbReference type="GO" id="GO:0005774">
    <property type="term" value="C:vacuolar membrane"/>
    <property type="evidence" value="ECO:0007669"/>
    <property type="project" value="TreeGrafter"/>
</dbReference>
<dbReference type="PANTHER" id="PTHR22950:SF689">
    <property type="entry name" value="VESICULAR INHIBITORY AMINO ACID TRANSPORTER"/>
    <property type="match status" value="1"/>
</dbReference>
<evidence type="ECO:0000256" key="6">
    <source>
        <dbReference type="ARBA" id="ARBA00022989"/>
    </source>
</evidence>
<gene>
    <name evidence="21" type="primary">slc32a1</name>
    <name evidence="21" type="ORF">g.20676</name>
</gene>
<dbReference type="GO" id="GO:0060077">
    <property type="term" value="C:inhibitory synapse"/>
    <property type="evidence" value="ECO:0007669"/>
    <property type="project" value="UniProtKB-ARBA"/>
</dbReference>
<sequence>MEVWLNPLLDIARQGQNILSNNIPRPGVPNSLRNQCYEEVFEHQLRSDSKAGRKTSKTAGAATISGSDVETNFGGATDQGAESTNAGDADSVDLEGIGHCKISEWQAGWNITNAIQGMSLVSLPYAVLHGGYCGLFSLILVAYICCHTGKILVDCLYERDEKTGRIVRVRESYVEIAQVCFGQRFGGKIINAAQVIELLMTCILYVVLCGDLLIGTFPDGIIDMRAWMMLCTITLIPCALLKNLQSVSTLSLYCTIIHFVINAIIFAYCFLQISDWYWDRVSFSLDPSTFPVCLGIVVFSYTSQIFLPSLEGNMKEPAKFDDMLDWSHIAAGICKFVFAYVGFLTFGDATQEVITNNLPTRGFKALVNLTLVVKALLSYPLPYYAAAHLLEISFFKRKPTEAHPEGEGPQPFNSMWTRDGEYRVWAVALRVTLVMVTMFAAISIPHFALLLGFIGSFTGTMLSFVWPCYFHMYLRWNELDQKTIAWEIFIICLGVFFGVTGMYSSFTGLLEVGMVDFDATE</sequence>
<dbReference type="GO" id="GO:0015179">
    <property type="term" value="F:L-amino acid transmembrane transporter activity"/>
    <property type="evidence" value="ECO:0007669"/>
    <property type="project" value="TreeGrafter"/>
</dbReference>
<keyword evidence="3" id="KW-0813">Transport</keyword>
<dbReference type="PANTHER" id="PTHR22950">
    <property type="entry name" value="AMINO ACID TRANSPORTER"/>
    <property type="match status" value="1"/>
</dbReference>
<comment type="function">
    <text evidence="18">Antiporter that exchanges vesicular protons for cytosolic 4-aminobutanoate or to a lesser extend glycine, thus allowing their secretion from nerve terminals. The transport is equally dependent on the chemical and electrical components of the proton gradient. May also transport beta-alanine. Acidification of GABAergic synaptic vesicles is a prerequisite for 4-aminobutanoate uptake.</text>
</comment>
<evidence type="ECO:0000313" key="21">
    <source>
        <dbReference type="EMBL" id="MDE45996.1"/>
    </source>
</evidence>
<organism evidence="21">
    <name type="scientific">Aceria tosichella</name>
    <name type="common">wheat curl mite</name>
    <dbReference type="NCBI Taxonomy" id="561515"/>
    <lineage>
        <taxon>Eukaryota</taxon>
        <taxon>Metazoa</taxon>
        <taxon>Ecdysozoa</taxon>
        <taxon>Arthropoda</taxon>
        <taxon>Chelicerata</taxon>
        <taxon>Arachnida</taxon>
        <taxon>Acari</taxon>
        <taxon>Acariformes</taxon>
        <taxon>Trombidiformes</taxon>
        <taxon>Prostigmata</taxon>
        <taxon>Eupodina</taxon>
        <taxon>Eriophyoidea</taxon>
        <taxon>Eriophyidae</taxon>
        <taxon>Eriophyinae</taxon>
        <taxon>Aceriini</taxon>
        <taxon>Aceria</taxon>
    </lineage>
</organism>
<protein>
    <recommendedName>
        <fullName evidence="15">Vesicular inhibitory amino acid transporter</fullName>
    </recommendedName>
    <alternativeName>
        <fullName evidence="16">Solute carrier family 32 member 1</fullName>
    </alternativeName>
    <alternativeName>
        <fullName evidence="17">Vesicular GABA transporter</fullName>
    </alternativeName>
</protein>
<feature type="transmembrane region" description="Helical" evidence="19">
    <location>
        <begin position="226"/>
        <end position="244"/>
    </location>
</feature>
<feature type="transmembrane region" description="Helical" evidence="19">
    <location>
        <begin position="283"/>
        <end position="306"/>
    </location>
</feature>
<feature type="transmembrane region" description="Helical" evidence="19">
    <location>
        <begin position="424"/>
        <end position="444"/>
    </location>
</feature>
<dbReference type="Pfam" id="PF01490">
    <property type="entry name" value="Aa_trans"/>
    <property type="match status" value="1"/>
</dbReference>
<comment type="subcellular location">
    <subcellularLocation>
        <location evidence="1">Cytoplasmic vesicle membrane</location>
        <topology evidence="1">Multi-pass membrane protein</topology>
    </subcellularLocation>
    <subcellularLocation>
        <location evidence="11">Presynapse</location>
    </subcellularLocation>
</comment>
<accession>A0A6G1S665</accession>
<dbReference type="InterPro" id="IPR013057">
    <property type="entry name" value="AA_transpt_TM"/>
</dbReference>
<evidence type="ECO:0000256" key="8">
    <source>
        <dbReference type="ARBA" id="ARBA00023136"/>
    </source>
</evidence>
<dbReference type="GO" id="GO:0140800">
    <property type="term" value="F:gamma-aminobutyric acid:proton antiporter activity"/>
    <property type="evidence" value="ECO:0007669"/>
    <property type="project" value="UniProtKB-ARBA"/>
</dbReference>
<dbReference type="GO" id="GO:0006836">
    <property type="term" value="P:neurotransmitter transport"/>
    <property type="evidence" value="ECO:0007669"/>
    <property type="project" value="UniProtKB-KW"/>
</dbReference>
<feature type="transmembrane region" description="Helical" evidence="19">
    <location>
        <begin position="195"/>
        <end position="214"/>
    </location>
</feature>
<evidence type="ECO:0000256" key="11">
    <source>
        <dbReference type="ARBA" id="ARBA00034106"/>
    </source>
</evidence>
<evidence type="ECO:0000256" key="9">
    <source>
        <dbReference type="ARBA" id="ARBA00023273"/>
    </source>
</evidence>
<evidence type="ECO:0000256" key="5">
    <source>
        <dbReference type="ARBA" id="ARBA00022775"/>
    </source>
</evidence>
<feature type="transmembrane region" description="Helical" evidence="19">
    <location>
        <begin position="326"/>
        <end position="346"/>
    </location>
</feature>
<reference evidence="21" key="1">
    <citation type="submission" date="2018-10" db="EMBL/GenBank/DDBJ databases">
        <title>Transcriptome assembly of Aceria tosichella (Wheat curl mite) Type 2.</title>
        <authorList>
            <person name="Scully E.D."/>
            <person name="Geib S.M."/>
            <person name="Palmer N.A."/>
            <person name="Gupta A.K."/>
            <person name="Sarath G."/>
            <person name="Tatineni S."/>
        </authorList>
    </citation>
    <scope>NUCLEOTIDE SEQUENCE</scope>
    <source>
        <strain evidence="21">LincolnNE</strain>
    </source>
</reference>
<evidence type="ECO:0000256" key="1">
    <source>
        <dbReference type="ARBA" id="ARBA00004439"/>
    </source>
</evidence>
<evidence type="ECO:0000256" key="4">
    <source>
        <dbReference type="ARBA" id="ARBA00022692"/>
    </source>
</evidence>
<evidence type="ECO:0000256" key="7">
    <source>
        <dbReference type="ARBA" id="ARBA00023018"/>
    </source>
</evidence>
<evidence type="ECO:0000256" key="17">
    <source>
        <dbReference type="ARBA" id="ARBA00042394"/>
    </source>
</evidence>
<keyword evidence="6 19" id="KW-1133">Transmembrane helix</keyword>
<feature type="transmembrane region" description="Helical" evidence="19">
    <location>
        <begin position="450"/>
        <end position="472"/>
    </location>
</feature>
<comment type="catalytic activity">
    <reaction evidence="12">
        <text>beta-alanine(out) + n H(+)(in) = beta-alanine(in) + n H(+)(out)</text>
        <dbReference type="Rhea" id="RHEA:70987"/>
        <dbReference type="ChEBI" id="CHEBI:15378"/>
        <dbReference type="ChEBI" id="CHEBI:57966"/>
    </reaction>
</comment>
<evidence type="ECO:0000256" key="13">
    <source>
        <dbReference type="ARBA" id="ARBA00035961"/>
    </source>
</evidence>
<comment type="similarity">
    <text evidence="2">Belongs to the amino acid/polyamine transporter 2 family.</text>
</comment>
<evidence type="ECO:0000256" key="19">
    <source>
        <dbReference type="SAM" id="Phobius"/>
    </source>
</evidence>
<evidence type="ECO:0000256" key="15">
    <source>
        <dbReference type="ARBA" id="ARBA00039542"/>
    </source>
</evidence>
<evidence type="ECO:0000256" key="16">
    <source>
        <dbReference type="ARBA" id="ARBA00041574"/>
    </source>
</evidence>
<dbReference type="AlphaFoldDB" id="A0A6G1S665"/>
<keyword evidence="5" id="KW-0532">Neurotransmitter transport</keyword>
<keyword evidence="9" id="KW-0966">Cell projection</keyword>
<dbReference type="GO" id="GO:0098793">
    <property type="term" value="C:presynapse"/>
    <property type="evidence" value="ECO:0007669"/>
    <property type="project" value="UniProtKB-SubCell"/>
</dbReference>
<comment type="catalytic activity">
    <reaction evidence="14">
        <text>4-aminobutanoate(out) + n H(+)(in) = 4-aminobutanoate(in) + n H(+)(out)</text>
        <dbReference type="Rhea" id="RHEA:70979"/>
        <dbReference type="ChEBI" id="CHEBI:15378"/>
        <dbReference type="ChEBI" id="CHEBI:59888"/>
    </reaction>
</comment>
<feature type="domain" description="Amino acid transporter transmembrane" evidence="20">
    <location>
        <begin position="101"/>
        <end position="505"/>
    </location>
</feature>
<keyword evidence="7" id="KW-0770">Synapse</keyword>
<evidence type="ECO:0000256" key="2">
    <source>
        <dbReference type="ARBA" id="ARBA00008066"/>
    </source>
</evidence>
<keyword evidence="8 19" id="KW-0472">Membrane</keyword>
<evidence type="ECO:0000256" key="18">
    <source>
        <dbReference type="ARBA" id="ARBA00046163"/>
    </source>
</evidence>
<dbReference type="EMBL" id="GGYP01001225">
    <property type="protein sequence ID" value="MDE45996.1"/>
    <property type="molecule type" value="Transcribed_RNA"/>
</dbReference>
<keyword evidence="10" id="KW-0968">Cytoplasmic vesicle</keyword>
<evidence type="ECO:0000259" key="20">
    <source>
        <dbReference type="Pfam" id="PF01490"/>
    </source>
</evidence>
<name>A0A6G1S665_9ACAR</name>
<evidence type="ECO:0000256" key="3">
    <source>
        <dbReference type="ARBA" id="ARBA00022448"/>
    </source>
</evidence>